<proteinExistence type="predicted"/>
<sequence>MSGGDVQNWRQKNILQCGGVAVPLSSVPDTPFCQQLRCDGYSELLRFVVVLPFGLDLVISQFRTGFQQVVGLFL</sequence>
<gene>
    <name evidence="1" type="ORF">BRAPAZ1V2_A05P16960.2</name>
</gene>
<accession>A0A8D9GAD4</accession>
<reference evidence="1 2" key="1">
    <citation type="submission" date="2021-07" db="EMBL/GenBank/DDBJ databases">
        <authorList>
            <consortium name="Genoscope - CEA"/>
            <person name="William W."/>
        </authorList>
    </citation>
    <scope>NUCLEOTIDE SEQUENCE [LARGE SCALE GENOMIC DNA]</scope>
</reference>
<organism evidence="1 2">
    <name type="scientific">Brassica campestris</name>
    <name type="common">Field mustard</name>
    <dbReference type="NCBI Taxonomy" id="3711"/>
    <lineage>
        <taxon>Eukaryota</taxon>
        <taxon>Viridiplantae</taxon>
        <taxon>Streptophyta</taxon>
        <taxon>Embryophyta</taxon>
        <taxon>Tracheophyta</taxon>
        <taxon>Spermatophyta</taxon>
        <taxon>Magnoliopsida</taxon>
        <taxon>eudicotyledons</taxon>
        <taxon>Gunneridae</taxon>
        <taxon>Pentapetalae</taxon>
        <taxon>rosids</taxon>
        <taxon>malvids</taxon>
        <taxon>Brassicales</taxon>
        <taxon>Brassicaceae</taxon>
        <taxon>Brassiceae</taxon>
        <taxon>Brassica</taxon>
    </lineage>
</organism>
<evidence type="ECO:0000313" key="2">
    <source>
        <dbReference type="Proteomes" id="UP000694005"/>
    </source>
</evidence>
<evidence type="ECO:0000313" key="1">
    <source>
        <dbReference type="EMBL" id="CAG7875175.1"/>
    </source>
</evidence>
<dbReference type="AlphaFoldDB" id="A0A8D9GAD4"/>
<name>A0A8D9GAD4_BRACM</name>
<dbReference type="Proteomes" id="UP000694005">
    <property type="component" value="Chromosome A05"/>
</dbReference>
<dbReference type="Gramene" id="A05p16960.2_BraZ1">
    <property type="protein sequence ID" value="A05p16960.2_BraZ1.CDS.1"/>
    <property type="gene ID" value="A05g16960.2_BraZ1"/>
</dbReference>
<protein>
    <submittedName>
        <fullName evidence="1">Uncharacterized protein</fullName>
    </submittedName>
</protein>
<dbReference type="EMBL" id="LS974621">
    <property type="protein sequence ID" value="CAG7875175.1"/>
    <property type="molecule type" value="Genomic_DNA"/>
</dbReference>